<feature type="compositionally biased region" description="Polar residues" evidence="1">
    <location>
        <begin position="25"/>
        <end position="35"/>
    </location>
</feature>
<organism evidence="2 3">
    <name type="scientific">Bos mutus</name>
    <name type="common">wild yak</name>
    <dbReference type="NCBI Taxonomy" id="72004"/>
    <lineage>
        <taxon>Eukaryota</taxon>
        <taxon>Metazoa</taxon>
        <taxon>Chordata</taxon>
        <taxon>Craniata</taxon>
        <taxon>Vertebrata</taxon>
        <taxon>Euteleostomi</taxon>
        <taxon>Mammalia</taxon>
        <taxon>Eutheria</taxon>
        <taxon>Laurasiatheria</taxon>
        <taxon>Artiodactyla</taxon>
        <taxon>Ruminantia</taxon>
        <taxon>Pecora</taxon>
        <taxon>Bovidae</taxon>
        <taxon>Bovinae</taxon>
        <taxon>Bos</taxon>
    </lineage>
</organism>
<evidence type="ECO:0000313" key="3">
    <source>
        <dbReference type="Proteomes" id="UP000322234"/>
    </source>
</evidence>
<dbReference type="AlphaFoldDB" id="A0A6B0QZ01"/>
<protein>
    <submittedName>
        <fullName evidence="2">Uncharacterized protein</fullName>
    </submittedName>
</protein>
<comment type="caution">
    <text evidence="2">The sequence shown here is derived from an EMBL/GenBank/DDBJ whole genome shotgun (WGS) entry which is preliminary data.</text>
</comment>
<proteinExistence type="predicted"/>
<feature type="region of interest" description="Disordered" evidence="1">
    <location>
        <begin position="1"/>
        <end position="35"/>
    </location>
</feature>
<sequence>MVPAVEPDESFVVKASDQKLKKRTTQAQKAPLSSSEPLGAIPRGFCAWNNSFQLSGWKAVKGEKGIRAGEKLTESTMAYGESDNKVRAQPTTLAAFRLPASHLFQDH</sequence>
<reference evidence="2" key="1">
    <citation type="submission" date="2019-10" db="EMBL/GenBank/DDBJ databases">
        <title>The sequence and de novo assembly of the wild yak genome.</title>
        <authorList>
            <person name="Liu Y."/>
        </authorList>
    </citation>
    <scope>NUCLEOTIDE SEQUENCE [LARGE SCALE GENOMIC DNA]</scope>
    <source>
        <strain evidence="2">WY2019</strain>
    </source>
</reference>
<accession>A0A6B0QZ01</accession>
<evidence type="ECO:0000256" key="1">
    <source>
        <dbReference type="SAM" id="MobiDB-lite"/>
    </source>
</evidence>
<name>A0A6B0QZ01_9CETA</name>
<keyword evidence="3" id="KW-1185">Reference proteome</keyword>
<gene>
    <name evidence="2" type="ORF">E5288_WYG004888</name>
</gene>
<dbReference type="EMBL" id="VBQZ03000009">
    <property type="protein sequence ID" value="MXQ81977.1"/>
    <property type="molecule type" value="Genomic_DNA"/>
</dbReference>
<evidence type="ECO:0000313" key="2">
    <source>
        <dbReference type="EMBL" id="MXQ81977.1"/>
    </source>
</evidence>
<dbReference type="Proteomes" id="UP000322234">
    <property type="component" value="Unassembled WGS sequence"/>
</dbReference>